<name>A0A0M2HXA9_9MICO</name>
<organism evidence="6 7">
    <name type="scientific">Microbacterium hydrocarbonoxydans</name>
    <dbReference type="NCBI Taxonomy" id="273678"/>
    <lineage>
        <taxon>Bacteria</taxon>
        <taxon>Bacillati</taxon>
        <taxon>Actinomycetota</taxon>
        <taxon>Actinomycetes</taxon>
        <taxon>Micrococcales</taxon>
        <taxon>Microbacteriaceae</taxon>
        <taxon>Microbacterium</taxon>
    </lineage>
</organism>
<dbReference type="PANTHER" id="PTHR36510">
    <property type="entry name" value="GLUTAMATE--CYSTEINE LIGASE 2-RELATED"/>
    <property type="match status" value="1"/>
</dbReference>
<gene>
    <name evidence="6" type="primary">ybdK_1</name>
    <name evidence="6" type="ORF">RS84_00699</name>
</gene>
<evidence type="ECO:0000256" key="4">
    <source>
        <dbReference type="ARBA" id="ARBA00048819"/>
    </source>
</evidence>
<dbReference type="RefSeq" id="WP_045256345.1">
    <property type="nucleotide sequence ID" value="NZ_JYJB01000005.1"/>
</dbReference>
<dbReference type="AlphaFoldDB" id="A0A0M2HXA9"/>
<dbReference type="PATRIC" id="fig|273678.4.peg.693"/>
<keyword evidence="1 5" id="KW-0436">Ligase</keyword>
<dbReference type="Proteomes" id="UP000033900">
    <property type="component" value="Unassembled WGS sequence"/>
</dbReference>
<comment type="caution">
    <text evidence="6">The sequence shown here is derived from an EMBL/GenBank/DDBJ whole genome shotgun (WGS) entry which is preliminary data.</text>
</comment>
<comment type="function">
    <text evidence="5">ATP-dependent carboxylate-amine ligase which exhibits weak glutamate--cysteine ligase activity.</text>
</comment>
<keyword evidence="2 5" id="KW-0547">Nucleotide-binding</keyword>
<dbReference type="NCBIfam" id="TIGR02050">
    <property type="entry name" value="gshA_cyan_rel"/>
    <property type="match status" value="1"/>
</dbReference>
<dbReference type="OrthoDB" id="9769628at2"/>
<dbReference type="SUPFAM" id="SSF55931">
    <property type="entry name" value="Glutamine synthetase/guanido kinase"/>
    <property type="match status" value="1"/>
</dbReference>
<dbReference type="STRING" id="273678.RS84_00699"/>
<dbReference type="InterPro" id="IPR011793">
    <property type="entry name" value="YbdK"/>
</dbReference>
<evidence type="ECO:0000256" key="3">
    <source>
        <dbReference type="ARBA" id="ARBA00022840"/>
    </source>
</evidence>
<protein>
    <recommendedName>
        <fullName evidence="5">Putative glutamate--cysteine ligase 2</fullName>
        <ecNumber evidence="5">6.3.2.2</ecNumber>
    </recommendedName>
    <alternativeName>
        <fullName evidence="5">Gamma-glutamylcysteine synthetase 2</fullName>
        <shortName evidence="5">GCS 2</shortName>
        <shortName evidence="5">Gamma-GCS 2</shortName>
    </alternativeName>
</protein>
<dbReference type="GO" id="GO:0042398">
    <property type="term" value="P:modified amino acid biosynthetic process"/>
    <property type="evidence" value="ECO:0007669"/>
    <property type="project" value="InterPro"/>
</dbReference>
<keyword evidence="3 5" id="KW-0067">ATP-binding</keyword>
<evidence type="ECO:0000256" key="1">
    <source>
        <dbReference type="ARBA" id="ARBA00022598"/>
    </source>
</evidence>
<dbReference type="GO" id="GO:0005524">
    <property type="term" value="F:ATP binding"/>
    <property type="evidence" value="ECO:0007669"/>
    <property type="project" value="UniProtKB-KW"/>
</dbReference>
<dbReference type="InterPro" id="IPR014746">
    <property type="entry name" value="Gln_synth/guanido_kin_cat_dom"/>
</dbReference>
<dbReference type="GO" id="GO:0004357">
    <property type="term" value="F:glutamate-cysteine ligase activity"/>
    <property type="evidence" value="ECO:0007669"/>
    <property type="project" value="UniProtKB-EC"/>
</dbReference>
<proteinExistence type="inferred from homology"/>
<dbReference type="Gene3D" id="3.30.590.20">
    <property type="match status" value="1"/>
</dbReference>
<dbReference type="PANTHER" id="PTHR36510:SF1">
    <property type="entry name" value="GLUTAMATE--CYSTEINE LIGASE 2-RELATED"/>
    <property type="match status" value="1"/>
</dbReference>
<sequence length="358" mass="38859">MSARFGIEEEFVVLDRETLAPIGMDHGARERITGRLGGGEVMPEYLTCQLECATAPVQNRADAAEQLRRMRALLAAHAAGEGALAAPSATPFIAPGEFVVSPSTHYDEVADQLAAITRDHEVNGLHVHVEVPDDEERVRALNRVREWLPTLLALTGNGPYAHGRNSGFASWRSILIRRLPSSWCPPAFHDFDDYTERVDRLVALGAIGDAASIAWAARLSRRFPTVEVRVFDAQLTPDDSLFAAALSRALILSDAPDTVGPSDPDAIDASMWTAARRGTHARVIDPTTGEAAPLWEAAAAMIAHARPVLAEQGDEEFVTAHLERIRVDGTGAERQERAYVRDGVDGLRDLYLSGMTGD</sequence>
<comment type="similarity">
    <text evidence="5">Belongs to the glutamate--cysteine ligase type 2 family. YbdK subfamily.</text>
</comment>
<dbReference type="EMBL" id="JYJB01000005">
    <property type="protein sequence ID" value="KJL49069.1"/>
    <property type="molecule type" value="Genomic_DNA"/>
</dbReference>
<reference evidence="6 7" key="1">
    <citation type="submission" date="2015-02" db="EMBL/GenBank/DDBJ databases">
        <title>Draft genome sequences of ten Microbacterium spp. with emphasis on heavy metal contaminated environments.</title>
        <authorList>
            <person name="Corretto E."/>
        </authorList>
    </citation>
    <scope>NUCLEOTIDE SEQUENCE [LARGE SCALE GENOMIC DNA]</scope>
    <source>
        <strain evidence="6 7">SA35</strain>
    </source>
</reference>
<dbReference type="Pfam" id="PF04107">
    <property type="entry name" value="GCS2"/>
    <property type="match status" value="1"/>
</dbReference>
<dbReference type="HAMAP" id="MF_01609">
    <property type="entry name" value="Glu_cys_ligase_2"/>
    <property type="match status" value="1"/>
</dbReference>
<keyword evidence="7" id="KW-1185">Reference proteome</keyword>
<evidence type="ECO:0000256" key="2">
    <source>
        <dbReference type="ARBA" id="ARBA00022741"/>
    </source>
</evidence>
<dbReference type="InterPro" id="IPR006336">
    <property type="entry name" value="GCS2"/>
</dbReference>
<evidence type="ECO:0000313" key="6">
    <source>
        <dbReference type="EMBL" id="KJL49069.1"/>
    </source>
</evidence>
<accession>A0A0M2HXA9</accession>
<dbReference type="InterPro" id="IPR050141">
    <property type="entry name" value="GCL_type2/YbdK_subfam"/>
</dbReference>
<comment type="catalytic activity">
    <reaction evidence="4 5">
        <text>L-cysteine + L-glutamate + ATP = gamma-L-glutamyl-L-cysteine + ADP + phosphate + H(+)</text>
        <dbReference type="Rhea" id="RHEA:13285"/>
        <dbReference type="ChEBI" id="CHEBI:15378"/>
        <dbReference type="ChEBI" id="CHEBI:29985"/>
        <dbReference type="ChEBI" id="CHEBI:30616"/>
        <dbReference type="ChEBI" id="CHEBI:35235"/>
        <dbReference type="ChEBI" id="CHEBI:43474"/>
        <dbReference type="ChEBI" id="CHEBI:58173"/>
        <dbReference type="ChEBI" id="CHEBI:456216"/>
        <dbReference type="EC" id="6.3.2.2"/>
    </reaction>
</comment>
<evidence type="ECO:0000313" key="7">
    <source>
        <dbReference type="Proteomes" id="UP000033900"/>
    </source>
</evidence>
<dbReference type="EC" id="6.3.2.2" evidence="5"/>
<evidence type="ECO:0000256" key="5">
    <source>
        <dbReference type="HAMAP-Rule" id="MF_01609"/>
    </source>
</evidence>